<proteinExistence type="inferred from homology"/>
<protein>
    <recommendedName>
        <fullName evidence="3">Glabrous enhancer-binding protein-like DBD domain-containing protein</fullName>
    </recommendedName>
</protein>
<feature type="domain" description="Glabrous enhancer-binding protein-like DBD" evidence="3">
    <location>
        <begin position="143"/>
        <end position="238"/>
    </location>
</feature>
<dbReference type="PANTHER" id="PTHR31662:SF33">
    <property type="entry name" value="DNA-BINDING STOREKEEPER PROTEIN TRANSCRIPTIONAL REGULATOR-LIKE PROTEIN"/>
    <property type="match status" value="1"/>
</dbReference>
<feature type="compositionally biased region" description="Low complexity" evidence="2">
    <location>
        <begin position="42"/>
        <end position="51"/>
    </location>
</feature>
<gene>
    <name evidence="4" type="ORF">SI8410_15019733</name>
</gene>
<evidence type="ECO:0000259" key="3">
    <source>
        <dbReference type="Pfam" id="PF04504"/>
    </source>
</evidence>
<reference evidence="4" key="1">
    <citation type="submission" date="2020-02" db="EMBL/GenBank/DDBJ databases">
        <authorList>
            <person name="Scholz U."/>
            <person name="Mascher M."/>
            <person name="Fiebig A."/>
        </authorList>
    </citation>
    <scope>NUCLEOTIDE SEQUENCE</scope>
</reference>
<dbReference type="GO" id="GO:0005634">
    <property type="term" value="C:nucleus"/>
    <property type="evidence" value="ECO:0007669"/>
    <property type="project" value="TreeGrafter"/>
</dbReference>
<dbReference type="OrthoDB" id="661680at2759"/>
<organism evidence="4 5">
    <name type="scientific">Spirodela intermedia</name>
    <name type="common">Intermediate duckweed</name>
    <dbReference type="NCBI Taxonomy" id="51605"/>
    <lineage>
        <taxon>Eukaryota</taxon>
        <taxon>Viridiplantae</taxon>
        <taxon>Streptophyta</taxon>
        <taxon>Embryophyta</taxon>
        <taxon>Tracheophyta</taxon>
        <taxon>Spermatophyta</taxon>
        <taxon>Magnoliopsida</taxon>
        <taxon>Liliopsida</taxon>
        <taxon>Araceae</taxon>
        <taxon>Lemnoideae</taxon>
        <taxon>Spirodela</taxon>
    </lineage>
</organism>
<evidence type="ECO:0000313" key="5">
    <source>
        <dbReference type="Proteomes" id="UP000663760"/>
    </source>
</evidence>
<accession>A0A7I8LIG8</accession>
<feature type="region of interest" description="Disordered" evidence="2">
    <location>
        <begin position="1"/>
        <end position="144"/>
    </location>
</feature>
<dbReference type="Proteomes" id="UP000663760">
    <property type="component" value="Chromosome 15"/>
</dbReference>
<evidence type="ECO:0000313" key="4">
    <source>
        <dbReference type="EMBL" id="CAA7409055.1"/>
    </source>
</evidence>
<dbReference type="GO" id="GO:0006355">
    <property type="term" value="P:regulation of DNA-templated transcription"/>
    <property type="evidence" value="ECO:0007669"/>
    <property type="project" value="InterPro"/>
</dbReference>
<dbReference type="InterPro" id="IPR007592">
    <property type="entry name" value="GEBP"/>
</dbReference>
<sequence length="324" mass="35602">MAPPRAAMQPTKPSPSPSSSGFSSTSSEEEEKPQAQASFLSPPGKKPLTAAAPPPLPPSSLRSGSDEEDEEEEEDGDGDGVEYEPPPRPQKAARPTLSESESESDSDAVVPPPAGGRKMEEPEVKEEEEEGGAVSGRSGKRPFQRVWKQEDEIALLKGMAEFQAENGGADPSSAVDAFQDLLRRRSMRLEFSRSQLADKMRRLRRKYEVNLLRGKKGSGPSFSRAHDIAAFELSKTIWPGKERASNAAEPCYLMLREGVAMVAREWGEGSPAGKWMWSALQCLKPATARALEERWRRHFIAGMKLRLERYDLTKELLGAIVGQP</sequence>
<feature type="compositionally biased region" description="Acidic residues" evidence="2">
    <location>
        <begin position="66"/>
        <end position="82"/>
    </location>
</feature>
<comment type="similarity">
    <text evidence="1">Belongs to the GeBP family.</text>
</comment>
<dbReference type="AlphaFoldDB" id="A0A7I8LIG8"/>
<feature type="compositionally biased region" description="Low complexity" evidence="2">
    <location>
        <begin position="17"/>
        <end position="26"/>
    </location>
</feature>
<dbReference type="EMBL" id="LR746278">
    <property type="protein sequence ID" value="CAA7409055.1"/>
    <property type="molecule type" value="Genomic_DNA"/>
</dbReference>
<evidence type="ECO:0000256" key="1">
    <source>
        <dbReference type="ARBA" id="ARBA00010820"/>
    </source>
</evidence>
<keyword evidence="5" id="KW-1185">Reference proteome</keyword>
<dbReference type="InterPro" id="IPR053932">
    <property type="entry name" value="GeBP-like_DBD"/>
</dbReference>
<evidence type="ECO:0000256" key="2">
    <source>
        <dbReference type="SAM" id="MobiDB-lite"/>
    </source>
</evidence>
<dbReference type="PANTHER" id="PTHR31662">
    <property type="entry name" value="BNAANNG10740D PROTEIN-RELATED"/>
    <property type="match status" value="1"/>
</dbReference>
<dbReference type="Pfam" id="PF04504">
    <property type="entry name" value="GeBP-like_DBD"/>
    <property type="match status" value="1"/>
</dbReference>
<name>A0A7I8LIG8_SPIIN</name>